<protein>
    <recommendedName>
        <fullName evidence="4">Transposase</fullName>
    </recommendedName>
</protein>
<evidence type="ECO:0000313" key="2">
    <source>
        <dbReference type="EMBL" id="MBZ5713715.1"/>
    </source>
</evidence>
<reference evidence="2" key="1">
    <citation type="submission" date="2021-08" db="EMBL/GenBank/DDBJ databases">
        <authorList>
            <person name="Stevens D.C."/>
        </authorList>
    </citation>
    <scope>NUCLEOTIDE SEQUENCE</scope>
    <source>
        <strain evidence="2">DSM 53165</strain>
    </source>
</reference>
<evidence type="ECO:0000313" key="3">
    <source>
        <dbReference type="Proteomes" id="UP001139031"/>
    </source>
</evidence>
<name>A0ABS7TZL0_9BACT</name>
<dbReference type="Proteomes" id="UP001139031">
    <property type="component" value="Unassembled WGS sequence"/>
</dbReference>
<dbReference type="RefSeq" id="WP_224195448.1">
    <property type="nucleotide sequence ID" value="NZ_JAIRAU010000043.1"/>
</dbReference>
<keyword evidence="3" id="KW-1185">Reference proteome</keyword>
<feature type="compositionally biased region" description="Basic and acidic residues" evidence="1">
    <location>
        <begin position="20"/>
        <end position="34"/>
    </location>
</feature>
<accession>A0ABS7TZL0</accession>
<dbReference type="EMBL" id="JAIRAU010000043">
    <property type="protein sequence ID" value="MBZ5713715.1"/>
    <property type="molecule type" value="Genomic_DNA"/>
</dbReference>
<gene>
    <name evidence="2" type="ORF">K7C98_31180</name>
</gene>
<sequence length="239" mass="27503">MYEVIIERPRTGGRWGGKGRRAEMRFRADPEHDPAPTSEPISRGRGSKYLNENLAPLRRFLLSRVGRPWNAVHSEIAATLRVTSAVQKHVLDHLREMVYINVVQIGDDLYECGSCGVQEFRRCRWTPVYVCPQTGLLKKVPPRPARFKPPPARGVVPIDRDAQYRKIGGQWYRITLAPVPASPDWLDLRDVLLGDLRGLGPTWQRESTLQEHYGYRDRYATAKRQIGKSELRRLPQEVR</sequence>
<proteinExistence type="predicted"/>
<feature type="region of interest" description="Disordered" evidence="1">
    <location>
        <begin position="14"/>
        <end position="46"/>
    </location>
</feature>
<evidence type="ECO:0008006" key="4">
    <source>
        <dbReference type="Google" id="ProtNLM"/>
    </source>
</evidence>
<organism evidence="2 3">
    <name type="scientific">Nannocystis pusilla</name>
    <dbReference type="NCBI Taxonomy" id="889268"/>
    <lineage>
        <taxon>Bacteria</taxon>
        <taxon>Pseudomonadati</taxon>
        <taxon>Myxococcota</taxon>
        <taxon>Polyangia</taxon>
        <taxon>Nannocystales</taxon>
        <taxon>Nannocystaceae</taxon>
        <taxon>Nannocystis</taxon>
    </lineage>
</organism>
<comment type="caution">
    <text evidence="2">The sequence shown here is derived from an EMBL/GenBank/DDBJ whole genome shotgun (WGS) entry which is preliminary data.</text>
</comment>
<evidence type="ECO:0000256" key="1">
    <source>
        <dbReference type="SAM" id="MobiDB-lite"/>
    </source>
</evidence>